<proteinExistence type="predicted"/>
<dbReference type="AlphaFoldDB" id="A0A6A6LLC7"/>
<comment type="caution">
    <text evidence="1">The sequence shown here is derived from an EMBL/GenBank/DDBJ whole genome shotgun (WGS) entry which is preliminary data.</text>
</comment>
<evidence type="ECO:0000313" key="2">
    <source>
        <dbReference type="Proteomes" id="UP000467840"/>
    </source>
</evidence>
<protein>
    <submittedName>
        <fullName evidence="1">Uncharacterized protein</fullName>
    </submittedName>
</protein>
<sequence>MDAGCVYCNASQESLLHVFKVAHLIWPMVLDHRSLRQFYAMYIEECFVNADILIPSPRFHSFAIQVLANHWAWLSASNSTPVKTVVAVSWNSPADGWVKLNADGLEEEST</sequence>
<accession>A0A6A6LLC7</accession>
<dbReference type="Proteomes" id="UP000467840">
    <property type="component" value="Chromosome 4"/>
</dbReference>
<organism evidence="1 2">
    <name type="scientific">Hevea brasiliensis</name>
    <name type="common">Para rubber tree</name>
    <name type="synonym">Siphonia brasiliensis</name>
    <dbReference type="NCBI Taxonomy" id="3981"/>
    <lineage>
        <taxon>Eukaryota</taxon>
        <taxon>Viridiplantae</taxon>
        <taxon>Streptophyta</taxon>
        <taxon>Embryophyta</taxon>
        <taxon>Tracheophyta</taxon>
        <taxon>Spermatophyta</taxon>
        <taxon>Magnoliopsida</taxon>
        <taxon>eudicotyledons</taxon>
        <taxon>Gunneridae</taxon>
        <taxon>Pentapetalae</taxon>
        <taxon>rosids</taxon>
        <taxon>fabids</taxon>
        <taxon>Malpighiales</taxon>
        <taxon>Euphorbiaceae</taxon>
        <taxon>Crotonoideae</taxon>
        <taxon>Micrandreae</taxon>
        <taxon>Hevea</taxon>
    </lineage>
</organism>
<reference evidence="1 2" key="1">
    <citation type="journal article" date="2020" name="Mol. Plant">
        <title>The Chromosome-Based Rubber Tree Genome Provides New Insights into Spurge Genome Evolution and Rubber Biosynthesis.</title>
        <authorList>
            <person name="Liu J."/>
            <person name="Shi C."/>
            <person name="Shi C.C."/>
            <person name="Li W."/>
            <person name="Zhang Q.J."/>
            <person name="Zhang Y."/>
            <person name="Li K."/>
            <person name="Lu H.F."/>
            <person name="Shi C."/>
            <person name="Zhu S.T."/>
            <person name="Xiao Z.Y."/>
            <person name="Nan H."/>
            <person name="Yue Y."/>
            <person name="Zhu X.G."/>
            <person name="Wu Y."/>
            <person name="Hong X.N."/>
            <person name="Fan G.Y."/>
            <person name="Tong Y."/>
            <person name="Zhang D."/>
            <person name="Mao C.L."/>
            <person name="Liu Y.L."/>
            <person name="Hao S.J."/>
            <person name="Liu W.Q."/>
            <person name="Lv M.Q."/>
            <person name="Zhang H.B."/>
            <person name="Liu Y."/>
            <person name="Hu-Tang G.R."/>
            <person name="Wang J.P."/>
            <person name="Wang J.H."/>
            <person name="Sun Y.H."/>
            <person name="Ni S.B."/>
            <person name="Chen W.B."/>
            <person name="Zhang X.C."/>
            <person name="Jiao Y.N."/>
            <person name="Eichler E.E."/>
            <person name="Li G.H."/>
            <person name="Liu X."/>
            <person name="Gao L.Z."/>
        </authorList>
    </citation>
    <scope>NUCLEOTIDE SEQUENCE [LARGE SCALE GENOMIC DNA]</scope>
    <source>
        <strain evidence="2">cv. GT1</strain>
        <tissue evidence="1">Leaf</tissue>
    </source>
</reference>
<name>A0A6A6LLC7_HEVBR</name>
<keyword evidence="2" id="KW-1185">Reference proteome</keyword>
<evidence type="ECO:0000313" key="1">
    <source>
        <dbReference type="EMBL" id="KAF2302252.1"/>
    </source>
</evidence>
<dbReference type="EMBL" id="JAAGAX010000010">
    <property type="protein sequence ID" value="KAF2302252.1"/>
    <property type="molecule type" value="Genomic_DNA"/>
</dbReference>
<gene>
    <name evidence="1" type="ORF">GH714_033883</name>
</gene>